<dbReference type="OrthoDB" id="7632567at2"/>
<feature type="transmembrane region" description="Helical" evidence="1">
    <location>
        <begin position="37"/>
        <end position="60"/>
    </location>
</feature>
<keyword evidence="1" id="KW-0472">Membrane</keyword>
<gene>
    <name evidence="2" type="ORF">DDZ18_11365</name>
</gene>
<proteinExistence type="predicted"/>
<keyword evidence="1" id="KW-0812">Transmembrane</keyword>
<dbReference type="RefSeq" id="WP_109253511.1">
    <property type="nucleotide sequence ID" value="NZ_QEXV01000005.1"/>
</dbReference>
<evidence type="ECO:0000256" key="1">
    <source>
        <dbReference type="SAM" id="Phobius"/>
    </source>
</evidence>
<dbReference type="Proteomes" id="UP000245168">
    <property type="component" value="Unassembled WGS sequence"/>
</dbReference>
<evidence type="ECO:0000313" key="2">
    <source>
        <dbReference type="EMBL" id="PWE16788.1"/>
    </source>
</evidence>
<dbReference type="EMBL" id="QEXV01000005">
    <property type="protein sequence ID" value="PWE16788.1"/>
    <property type="molecule type" value="Genomic_DNA"/>
</dbReference>
<reference evidence="3" key="1">
    <citation type="submission" date="2018-05" db="EMBL/GenBank/DDBJ databases">
        <authorList>
            <person name="Liu B.-T."/>
        </authorList>
    </citation>
    <scope>NUCLEOTIDE SEQUENCE [LARGE SCALE GENOMIC DNA]</scope>
    <source>
        <strain evidence="3">WD6-1</strain>
    </source>
</reference>
<comment type="caution">
    <text evidence="2">The sequence shown here is derived from an EMBL/GenBank/DDBJ whole genome shotgun (WGS) entry which is preliminary data.</text>
</comment>
<name>A0A2U2BS35_9PROT</name>
<accession>A0A2U2BS35</accession>
<keyword evidence="1" id="KW-1133">Transmembrane helix</keyword>
<sequence length="73" mass="7745">MKTALLIAVLGAFLVVSILFAARAWVGVDTQMSGHGWVALVIGAVLSLLVGGGLMALVFFSSRRGWDDIDRDL</sequence>
<keyword evidence="3" id="KW-1185">Reference proteome</keyword>
<dbReference type="AlphaFoldDB" id="A0A2U2BS35"/>
<evidence type="ECO:0000313" key="3">
    <source>
        <dbReference type="Proteomes" id="UP000245168"/>
    </source>
</evidence>
<organism evidence="2 3">
    <name type="scientific">Marinicauda salina</name>
    <dbReference type="NCBI Taxonomy" id="2135793"/>
    <lineage>
        <taxon>Bacteria</taxon>
        <taxon>Pseudomonadati</taxon>
        <taxon>Pseudomonadota</taxon>
        <taxon>Alphaproteobacteria</taxon>
        <taxon>Maricaulales</taxon>
        <taxon>Maricaulaceae</taxon>
        <taxon>Marinicauda</taxon>
    </lineage>
</organism>
<protein>
    <submittedName>
        <fullName evidence="2">Uncharacterized protein</fullName>
    </submittedName>
</protein>